<evidence type="ECO:0008006" key="5">
    <source>
        <dbReference type="Google" id="ProtNLM"/>
    </source>
</evidence>
<accession>A0A5B8W3Y4</accession>
<organism evidence="3 4">
    <name type="scientific">Mucilaginibacter ginsenosidivorax</name>
    <dbReference type="NCBI Taxonomy" id="862126"/>
    <lineage>
        <taxon>Bacteria</taxon>
        <taxon>Pseudomonadati</taxon>
        <taxon>Bacteroidota</taxon>
        <taxon>Sphingobacteriia</taxon>
        <taxon>Sphingobacteriales</taxon>
        <taxon>Sphingobacteriaceae</taxon>
        <taxon>Mucilaginibacter</taxon>
    </lineage>
</organism>
<evidence type="ECO:0000256" key="2">
    <source>
        <dbReference type="ARBA" id="ARBA00022679"/>
    </source>
</evidence>
<evidence type="ECO:0000313" key="4">
    <source>
        <dbReference type="Proteomes" id="UP000321362"/>
    </source>
</evidence>
<dbReference type="GO" id="GO:0005975">
    <property type="term" value="P:carbohydrate metabolic process"/>
    <property type="evidence" value="ECO:0007669"/>
    <property type="project" value="InterPro"/>
</dbReference>
<keyword evidence="4" id="KW-1185">Reference proteome</keyword>
<dbReference type="GO" id="GO:0016020">
    <property type="term" value="C:membrane"/>
    <property type="evidence" value="ECO:0007669"/>
    <property type="project" value="InterPro"/>
</dbReference>
<gene>
    <name evidence="3" type="ORF">FSB76_20000</name>
</gene>
<dbReference type="Gene3D" id="3.40.50.11350">
    <property type="match status" value="1"/>
</dbReference>
<dbReference type="OrthoDB" id="639736at2"/>
<proteinExistence type="predicted"/>
<dbReference type="InterPro" id="IPR002516">
    <property type="entry name" value="Glyco_trans_11"/>
</dbReference>
<keyword evidence="1" id="KW-0328">Glycosyltransferase</keyword>
<keyword evidence="2" id="KW-0808">Transferase</keyword>
<dbReference type="AlphaFoldDB" id="A0A5B8W3Y4"/>
<dbReference type="GO" id="GO:0008107">
    <property type="term" value="F:galactoside 2-alpha-L-fucosyltransferase activity"/>
    <property type="evidence" value="ECO:0007669"/>
    <property type="project" value="InterPro"/>
</dbReference>
<dbReference type="KEGG" id="mgk:FSB76_20000"/>
<sequence length="286" mass="33279">MVIIKRINGQLANRLHFLSYFIANSKAYNYSLLVTCFPEYYNWFTPVGDEALRVTFTKTGVEQKALNKILNKLHALTLKFKIKLPGVTFHSITGNDLTLSQYDLNQPGFIKLAQQQVVIPEGWVYRDYVNFKKYLPQIKNLFSPKQEFRDAIEQEVNRARNMGDILIGVHIRRGDYIDFNGGKWFYSNEVYINKMRETEKLFSGKRCVFIICSQERLDANEFSDFKTVIAERPAIVDLYLLAECNYIFGPPSTFTGWASLYNTVPAYYMESADEKITINSFKEFFD</sequence>
<dbReference type="RefSeq" id="WP_147056429.1">
    <property type="nucleotide sequence ID" value="NZ_CP042437.1"/>
</dbReference>
<protein>
    <recommendedName>
        <fullName evidence="5">Glycosyl transferase family 11</fullName>
    </recommendedName>
</protein>
<evidence type="ECO:0000256" key="1">
    <source>
        <dbReference type="ARBA" id="ARBA00022676"/>
    </source>
</evidence>
<evidence type="ECO:0000313" key="3">
    <source>
        <dbReference type="EMBL" id="QEC78107.1"/>
    </source>
</evidence>
<dbReference type="Proteomes" id="UP000321362">
    <property type="component" value="Chromosome"/>
</dbReference>
<reference evidence="3 4" key="1">
    <citation type="journal article" date="2013" name="J. Microbiol.">
        <title>Mucilaginibacter ginsenosidivorax sp. nov., with ginsenoside converting activity isolated from sediment.</title>
        <authorList>
            <person name="Kim J.K."/>
            <person name="Choi T.E."/>
            <person name="Liu Q.M."/>
            <person name="Park H.Y."/>
            <person name="Yi T.H."/>
            <person name="Yoon M.H."/>
            <person name="Kim S.C."/>
            <person name="Im W.T."/>
        </authorList>
    </citation>
    <scope>NUCLEOTIDE SEQUENCE [LARGE SCALE GENOMIC DNA]</scope>
    <source>
        <strain evidence="3 4">KHI28</strain>
    </source>
</reference>
<dbReference type="Pfam" id="PF01531">
    <property type="entry name" value="Glyco_transf_11"/>
    <property type="match status" value="1"/>
</dbReference>
<dbReference type="EMBL" id="CP042437">
    <property type="protein sequence ID" value="QEC78107.1"/>
    <property type="molecule type" value="Genomic_DNA"/>
</dbReference>
<name>A0A5B8W3Y4_9SPHI</name>